<keyword evidence="2" id="KW-0732">Signal</keyword>
<dbReference type="Proteomes" id="UP000277928">
    <property type="component" value="Unassembled WGS sequence"/>
</dbReference>
<dbReference type="AlphaFoldDB" id="A0A3P6TYX1"/>
<keyword evidence="4" id="KW-1185">Reference proteome</keyword>
<reference evidence="3 4" key="1">
    <citation type="submission" date="2018-08" db="EMBL/GenBank/DDBJ databases">
        <authorList>
            <person name="Laetsch R D."/>
            <person name="Stevens L."/>
            <person name="Kumar S."/>
            <person name="Blaxter L. M."/>
        </authorList>
    </citation>
    <scope>NUCLEOTIDE SEQUENCE [LARGE SCALE GENOMIC DNA]</scope>
</reference>
<dbReference type="Gene3D" id="3.90.280.10">
    <property type="entry name" value="PEBP-like"/>
    <property type="match status" value="1"/>
</dbReference>
<evidence type="ECO:0000256" key="1">
    <source>
        <dbReference type="ARBA" id="ARBA00007091"/>
    </source>
</evidence>
<proteinExistence type="inferred from homology"/>
<evidence type="ECO:0000313" key="3">
    <source>
        <dbReference type="EMBL" id="VDK88033.1"/>
    </source>
</evidence>
<organism evidence="3 4">
    <name type="scientific">Litomosoides sigmodontis</name>
    <name type="common">Filarial nematode worm</name>
    <dbReference type="NCBI Taxonomy" id="42156"/>
    <lineage>
        <taxon>Eukaryota</taxon>
        <taxon>Metazoa</taxon>
        <taxon>Ecdysozoa</taxon>
        <taxon>Nematoda</taxon>
        <taxon>Chromadorea</taxon>
        <taxon>Rhabditida</taxon>
        <taxon>Spirurina</taxon>
        <taxon>Spiruromorpha</taxon>
        <taxon>Filarioidea</taxon>
        <taxon>Onchocercidae</taxon>
        <taxon>Litomosoides</taxon>
    </lineage>
</organism>
<dbReference type="FunFam" id="3.90.280.10:FF:000006">
    <property type="entry name" value="protein D3"/>
    <property type="match status" value="1"/>
</dbReference>
<protein>
    <recommendedName>
        <fullName evidence="5">Phosphatidylethanolamine-binding protein</fullName>
    </recommendedName>
</protein>
<evidence type="ECO:0008006" key="5">
    <source>
        <dbReference type="Google" id="ProtNLM"/>
    </source>
</evidence>
<dbReference type="CDD" id="cd00866">
    <property type="entry name" value="PEBP_euk"/>
    <property type="match status" value="1"/>
</dbReference>
<dbReference type="InterPro" id="IPR036610">
    <property type="entry name" value="PEBP-like_sf"/>
</dbReference>
<dbReference type="EMBL" id="UYRX01001073">
    <property type="protein sequence ID" value="VDK88033.1"/>
    <property type="molecule type" value="Genomic_DNA"/>
</dbReference>
<dbReference type="PROSITE" id="PS01220">
    <property type="entry name" value="PBP"/>
    <property type="match status" value="1"/>
</dbReference>
<dbReference type="STRING" id="42156.A0A3P6TYX1"/>
<feature type="chain" id="PRO_5018249653" description="Phosphatidylethanolamine-binding protein" evidence="2">
    <location>
        <begin position="24"/>
        <end position="215"/>
    </location>
</feature>
<name>A0A3P6TYX1_LITSI</name>
<evidence type="ECO:0000313" key="4">
    <source>
        <dbReference type="Proteomes" id="UP000277928"/>
    </source>
</evidence>
<accession>A0A3P6TYX1</accession>
<dbReference type="OMA" id="LIYEQKC"/>
<comment type="similarity">
    <text evidence="1">Belongs to the phosphatidylethanolamine-binding protein family.</text>
</comment>
<dbReference type="InterPro" id="IPR035810">
    <property type="entry name" value="PEBP_euk"/>
</dbReference>
<dbReference type="Pfam" id="PF01161">
    <property type="entry name" value="PBP"/>
    <property type="match status" value="1"/>
</dbReference>
<feature type="signal peptide" evidence="2">
    <location>
        <begin position="1"/>
        <end position="23"/>
    </location>
</feature>
<evidence type="ECO:0000256" key="2">
    <source>
        <dbReference type="SAM" id="SignalP"/>
    </source>
</evidence>
<dbReference type="PANTHER" id="PTHR11362">
    <property type="entry name" value="PHOSPHATIDYLETHANOLAMINE-BINDING PROTEIN"/>
    <property type="match status" value="1"/>
</dbReference>
<dbReference type="InterPro" id="IPR001858">
    <property type="entry name" value="Phosphatidylethanolamine-bd_CS"/>
</dbReference>
<dbReference type="PANTHER" id="PTHR11362:SF82">
    <property type="entry name" value="PHOSPHATIDYLETHANOLAMINE-BINDING PROTEIN 4"/>
    <property type="match status" value="1"/>
</dbReference>
<gene>
    <name evidence="3" type="ORF">NLS_LOCUS8458</name>
</gene>
<dbReference type="OrthoDB" id="2506647at2759"/>
<dbReference type="InterPro" id="IPR008914">
    <property type="entry name" value="PEBP"/>
</dbReference>
<dbReference type="SUPFAM" id="SSF49777">
    <property type="entry name" value="PEBP-like"/>
    <property type="match status" value="1"/>
</dbReference>
<sequence length="215" mass="23571">MCTTTIMRYLLVAVGLVLCPISAEQGSESTMSVEEAFRKHQIVPDVISAVPTKLVSVDYGSGVKVNLGNELTPTQVKDEPKVSWEADAGSLYTLVMTDPDAPSRQKPTHREWHHWLVSNIPGQDVNKGDVLSEYVGSGPPKGTGLHRYVFLVYKQPEKIADADHGHLTNRSGANRGGFKISKFATKHGLGNPIAGNFYQAQYDDYVPKLYEQLSG</sequence>